<feature type="compositionally biased region" description="Polar residues" evidence="1">
    <location>
        <begin position="54"/>
        <end position="65"/>
    </location>
</feature>
<gene>
    <name evidence="2" type="ORF">QE152_g35174</name>
</gene>
<evidence type="ECO:0000313" key="2">
    <source>
        <dbReference type="EMBL" id="KAK9688627.1"/>
    </source>
</evidence>
<name>A0AAW1IGT6_POPJA</name>
<accession>A0AAW1IGT6</accession>
<protein>
    <submittedName>
        <fullName evidence="2">Uncharacterized protein</fullName>
    </submittedName>
</protein>
<evidence type="ECO:0000313" key="3">
    <source>
        <dbReference type="Proteomes" id="UP001458880"/>
    </source>
</evidence>
<feature type="region of interest" description="Disordered" evidence="1">
    <location>
        <begin position="1"/>
        <end position="27"/>
    </location>
</feature>
<dbReference type="EMBL" id="JASPKY010000583">
    <property type="protein sequence ID" value="KAK9688627.1"/>
    <property type="molecule type" value="Genomic_DNA"/>
</dbReference>
<dbReference type="AlphaFoldDB" id="A0AAW1IGT6"/>
<keyword evidence="3" id="KW-1185">Reference proteome</keyword>
<proteinExistence type="predicted"/>
<feature type="region of interest" description="Disordered" evidence="1">
    <location>
        <begin position="54"/>
        <end position="75"/>
    </location>
</feature>
<sequence>MNERSSDSESEEDADTDEEKSIYTDRDGHLKLTYHSLETNVPPDVRLRRQDVAETSVQNQVQQSLPAGIRKRCFH</sequence>
<reference evidence="2 3" key="1">
    <citation type="journal article" date="2024" name="BMC Genomics">
        <title>De novo assembly and annotation of Popillia japonica's genome with initial clues to its potential as an invasive pest.</title>
        <authorList>
            <person name="Cucini C."/>
            <person name="Boschi S."/>
            <person name="Funari R."/>
            <person name="Cardaioli E."/>
            <person name="Iannotti N."/>
            <person name="Marturano G."/>
            <person name="Paoli F."/>
            <person name="Bruttini M."/>
            <person name="Carapelli A."/>
            <person name="Frati F."/>
            <person name="Nardi F."/>
        </authorList>
    </citation>
    <scope>NUCLEOTIDE SEQUENCE [LARGE SCALE GENOMIC DNA]</scope>
    <source>
        <strain evidence="2">DMR45628</strain>
    </source>
</reference>
<evidence type="ECO:0000256" key="1">
    <source>
        <dbReference type="SAM" id="MobiDB-lite"/>
    </source>
</evidence>
<organism evidence="2 3">
    <name type="scientific">Popillia japonica</name>
    <name type="common">Japanese beetle</name>
    <dbReference type="NCBI Taxonomy" id="7064"/>
    <lineage>
        <taxon>Eukaryota</taxon>
        <taxon>Metazoa</taxon>
        <taxon>Ecdysozoa</taxon>
        <taxon>Arthropoda</taxon>
        <taxon>Hexapoda</taxon>
        <taxon>Insecta</taxon>
        <taxon>Pterygota</taxon>
        <taxon>Neoptera</taxon>
        <taxon>Endopterygota</taxon>
        <taxon>Coleoptera</taxon>
        <taxon>Polyphaga</taxon>
        <taxon>Scarabaeiformia</taxon>
        <taxon>Scarabaeidae</taxon>
        <taxon>Rutelinae</taxon>
        <taxon>Popillia</taxon>
    </lineage>
</organism>
<comment type="caution">
    <text evidence="2">The sequence shown here is derived from an EMBL/GenBank/DDBJ whole genome shotgun (WGS) entry which is preliminary data.</text>
</comment>
<dbReference type="Proteomes" id="UP001458880">
    <property type="component" value="Unassembled WGS sequence"/>
</dbReference>
<feature type="compositionally biased region" description="Acidic residues" evidence="1">
    <location>
        <begin position="8"/>
        <end position="18"/>
    </location>
</feature>